<dbReference type="PANTHER" id="PTHR43861">
    <property type="entry name" value="TRANS-ACONITATE 2-METHYLTRANSFERASE-RELATED"/>
    <property type="match status" value="1"/>
</dbReference>
<comment type="caution">
    <text evidence="4">The sequence shown here is derived from an EMBL/GenBank/DDBJ whole genome shotgun (WGS) entry which is preliminary data.</text>
</comment>
<proteinExistence type="predicted"/>
<evidence type="ECO:0000256" key="2">
    <source>
        <dbReference type="ARBA" id="ARBA00022679"/>
    </source>
</evidence>
<dbReference type="CDD" id="cd02440">
    <property type="entry name" value="AdoMet_MTases"/>
    <property type="match status" value="1"/>
</dbReference>
<gene>
    <name evidence="4" type="ORF">QE382_001343</name>
</gene>
<dbReference type="EC" id="2.1.1.-" evidence="4"/>
<evidence type="ECO:0000313" key="5">
    <source>
        <dbReference type="Proteomes" id="UP001244640"/>
    </source>
</evidence>
<dbReference type="InterPro" id="IPR029063">
    <property type="entry name" value="SAM-dependent_MTases_sf"/>
</dbReference>
<name>A0ABU0U323_9SPHI</name>
<dbReference type="InterPro" id="IPR041698">
    <property type="entry name" value="Methyltransf_25"/>
</dbReference>
<dbReference type="Proteomes" id="UP001244640">
    <property type="component" value="Unassembled WGS sequence"/>
</dbReference>
<accession>A0ABU0U323</accession>
<dbReference type="SUPFAM" id="SSF53335">
    <property type="entry name" value="S-adenosyl-L-methionine-dependent methyltransferases"/>
    <property type="match status" value="1"/>
</dbReference>
<keyword evidence="1 4" id="KW-0489">Methyltransferase</keyword>
<keyword evidence="5" id="KW-1185">Reference proteome</keyword>
<evidence type="ECO:0000256" key="1">
    <source>
        <dbReference type="ARBA" id="ARBA00022603"/>
    </source>
</evidence>
<protein>
    <submittedName>
        <fullName evidence="4">tRNA (Cmo5U34)-methyltransferase</fullName>
        <ecNumber evidence="4">2.1.1.-</ecNumber>
    </submittedName>
</protein>
<dbReference type="GO" id="GO:0008168">
    <property type="term" value="F:methyltransferase activity"/>
    <property type="evidence" value="ECO:0007669"/>
    <property type="project" value="UniProtKB-KW"/>
</dbReference>
<evidence type="ECO:0000313" key="4">
    <source>
        <dbReference type="EMBL" id="MDQ1149359.1"/>
    </source>
</evidence>
<organism evidence="4 5">
    <name type="scientific">Sphingobacterium zeae</name>
    <dbReference type="NCBI Taxonomy" id="1776859"/>
    <lineage>
        <taxon>Bacteria</taxon>
        <taxon>Pseudomonadati</taxon>
        <taxon>Bacteroidota</taxon>
        <taxon>Sphingobacteriia</taxon>
        <taxon>Sphingobacteriales</taxon>
        <taxon>Sphingobacteriaceae</taxon>
        <taxon>Sphingobacterium</taxon>
    </lineage>
</organism>
<sequence>MGGLQYNQSAYGRAVCGSSEFQKINNLQMNKATLQEIETRFDNDVERFSNLETGQATTLDAVWNMELITDAIASVYPNAKNILDIGCGAGNYDVKLLQKLKSNPNFSLVDLSQPMLNRAQERVSALTKGEIQLIKGDFREVSLEEEKFDVIIATSVLHHLRDDEDWLSTFKKLFRLLQSGGSVWIFDLIEQNNVHLQKLIYKEKYGEYLTKLKDEEYRDHVFDYIEHEDTPRSLVYQLNLLTDVGFNNVDVLHKNLCFASYVAFK</sequence>
<dbReference type="Pfam" id="PF13649">
    <property type="entry name" value="Methyltransf_25"/>
    <property type="match status" value="1"/>
</dbReference>
<feature type="domain" description="Methyltransferase" evidence="3">
    <location>
        <begin position="82"/>
        <end position="181"/>
    </location>
</feature>
<keyword evidence="2 4" id="KW-0808">Transferase</keyword>
<reference evidence="4 5" key="1">
    <citation type="submission" date="2023-07" db="EMBL/GenBank/DDBJ databases">
        <title>Functional and genomic diversity of the sorghum phyllosphere microbiome.</title>
        <authorList>
            <person name="Shade A."/>
        </authorList>
    </citation>
    <scope>NUCLEOTIDE SEQUENCE [LARGE SCALE GENOMIC DNA]</scope>
    <source>
        <strain evidence="4 5">SORGH_AS_0892</strain>
    </source>
</reference>
<dbReference type="EMBL" id="JAUTBA010000001">
    <property type="protein sequence ID" value="MDQ1149359.1"/>
    <property type="molecule type" value="Genomic_DNA"/>
</dbReference>
<dbReference type="Gene3D" id="3.40.50.150">
    <property type="entry name" value="Vaccinia Virus protein VP39"/>
    <property type="match status" value="1"/>
</dbReference>
<dbReference type="PANTHER" id="PTHR43861:SF1">
    <property type="entry name" value="TRANS-ACONITATE 2-METHYLTRANSFERASE"/>
    <property type="match status" value="1"/>
</dbReference>
<dbReference type="GO" id="GO:0032259">
    <property type="term" value="P:methylation"/>
    <property type="evidence" value="ECO:0007669"/>
    <property type="project" value="UniProtKB-KW"/>
</dbReference>
<evidence type="ECO:0000259" key="3">
    <source>
        <dbReference type="Pfam" id="PF13649"/>
    </source>
</evidence>